<sequence length="220" mass="24204">MEEDATKRDVFILIERDDQPNDSGRMSRRRHTGDGTASGASDCRRRCLSRFAAATPDPVAPFFKTVLASGAGARGGGGARLSHLFLRPPNHLASQTMPQCSTAKPLQLDPRSCHGFAFPMFTSYQYGLDARRDALNAVRQFTAPRPMQCAPRCSPKRILRTSSVVTVYYTPIANDSHPPMYYSTAVLSLAVCTERTKPAPSIAYIFPPNFEFASEDNGRI</sequence>
<gene>
    <name evidence="2" type="ORF">B0H16DRAFT_1722752</name>
</gene>
<keyword evidence="3" id="KW-1185">Reference proteome</keyword>
<evidence type="ECO:0000313" key="2">
    <source>
        <dbReference type="EMBL" id="KAJ7754573.1"/>
    </source>
</evidence>
<dbReference type="EMBL" id="JARKIB010000052">
    <property type="protein sequence ID" value="KAJ7754573.1"/>
    <property type="molecule type" value="Genomic_DNA"/>
</dbReference>
<evidence type="ECO:0000313" key="3">
    <source>
        <dbReference type="Proteomes" id="UP001215598"/>
    </source>
</evidence>
<dbReference type="Proteomes" id="UP001215598">
    <property type="component" value="Unassembled WGS sequence"/>
</dbReference>
<dbReference type="AlphaFoldDB" id="A0AAD7J2R8"/>
<evidence type="ECO:0000256" key="1">
    <source>
        <dbReference type="SAM" id="MobiDB-lite"/>
    </source>
</evidence>
<reference evidence="2" key="1">
    <citation type="submission" date="2023-03" db="EMBL/GenBank/DDBJ databases">
        <title>Massive genome expansion in bonnet fungi (Mycena s.s.) driven by repeated elements and novel gene families across ecological guilds.</title>
        <authorList>
            <consortium name="Lawrence Berkeley National Laboratory"/>
            <person name="Harder C.B."/>
            <person name="Miyauchi S."/>
            <person name="Viragh M."/>
            <person name="Kuo A."/>
            <person name="Thoen E."/>
            <person name="Andreopoulos B."/>
            <person name="Lu D."/>
            <person name="Skrede I."/>
            <person name="Drula E."/>
            <person name="Henrissat B."/>
            <person name="Morin E."/>
            <person name="Kohler A."/>
            <person name="Barry K."/>
            <person name="LaButti K."/>
            <person name="Morin E."/>
            <person name="Salamov A."/>
            <person name="Lipzen A."/>
            <person name="Mereny Z."/>
            <person name="Hegedus B."/>
            <person name="Baldrian P."/>
            <person name="Stursova M."/>
            <person name="Weitz H."/>
            <person name="Taylor A."/>
            <person name="Grigoriev I.V."/>
            <person name="Nagy L.G."/>
            <person name="Martin F."/>
            <person name="Kauserud H."/>
        </authorList>
    </citation>
    <scope>NUCLEOTIDE SEQUENCE</scope>
    <source>
        <strain evidence="2">CBHHK182m</strain>
    </source>
</reference>
<feature type="region of interest" description="Disordered" evidence="1">
    <location>
        <begin position="1"/>
        <end position="41"/>
    </location>
</feature>
<name>A0AAD7J2R8_9AGAR</name>
<proteinExistence type="predicted"/>
<feature type="compositionally biased region" description="Basic and acidic residues" evidence="1">
    <location>
        <begin position="1"/>
        <end position="19"/>
    </location>
</feature>
<protein>
    <submittedName>
        <fullName evidence="2">Uncharacterized protein</fullName>
    </submittedName>
</protein>
<organism evidence="2 3">
    <name type="scientific">Mycena metata</name>
    <dbReference type="NCBI Taxonomy" id="1033252"/>
    <lineage>
        <taxon>Eukaryota</taxon>
        <taxon>Fungi</taxon>
        <taxon>Dikarya</taxon>
        <taxon>Basidiomycota</taxon>
        <taxon>Agaricomycotina</taxon>
        <taxon>Agaricomycetes</taxon>
        <taxon>Agaricomycetidae</taxon>
        <taxon>Agaricales</taxon>
        <taxon>Marasmiineae</taxon>
        <taxon>Mycenaceae</taxon>
        <taxon>Mycena</taxon>
    </lineage>
</organism>
<accession>A0AAD7J2R8</accession>
<comment type="caution">
    <text evidence="2">The sequence shown here is derived from an EMBL/GenBank/DDBJ whole genome shotgun (WGS) entry which is preliminary data.</text>
</comment>